<name>A0A225DKS7_9BACT</name>
<comment type="caution">
    <text evidence="1">The sequence shown here is derived from an EMBL/GenBank/DDBJ whole genome shotgun (WGS) entry which is preliminary data.</text>
</comment>
<dbReference type="SUPFAM" id="SSF51735">
    <property type="entry name" value="NAD(P)-binding Rossmann-fold domains"/>
    <property type="match status" value="1"/>
</dbReference>
<accession>A0A225DKS7</accession>
<keyword evidence="2" id="KW-1185">Reference proteome</keyword>
<sequence length="130" mass="13471">MLGAKVNVLGTLAVFETAKALGDQVKRIVYASSEAVFGGVGQVPGRAAALCAVLPEAAKLVTFGTTQIAIAYDLSDDGITRDLGPMPKTSLTAGIRETVEIFQTLRAEGRLDTADLDGPKPAPVTVVDEV</sequence>
<gene>
    <name evidence="1" type="ORF">FRUB_06270</name>
</gene>
<dbReference type="Proteomes" id="UP000214646">
    <property type="component" value="Unassembled WGS sequence"/>
</dbReference>
<evidence type="ECO:0000313" key="2">
    <source>
        <dbReference type="Proteomes" id="UP000214646"/>
    </source>
</evidence>
<dbReference type="AlphaFoldDB" id="A0A225DKS7"/>
<protein>
    <submittedName>
        <fullName evidence="1">UDP-glucose 4-epimerase</fullName>
    </submittedName>
</protein>
<proteinExistence type="predicted"/>
<dbReference type="Gene3D" id="3.40.50.720">
    <property type="entry name" value="NAD(P)-binding Rossmann-like Domain"/>
    <property type="match status" value="1"/>
</dbReference>
<reference evidence="2" key="1">
    <citation type="submission" date="2017-06" db="EMBL/GenBank/DDBJ databases">
        <title>Genome analysis of Fimbriiglobus ruber SP5, the first member of the order Planctomycetales with confirmed chitinolytic capability.</title>
        <authorList>
            <person name="Ravin N.V."/>
            <person name="Rakitin A.L."/>
            <person name="Ivanova A.A."/>
            <person name="Beletsky A.V."/>
            <person name="Kulichevskaya I.S."/>
            <person name="Mardanov A.V."/>
            <person name="Dedysh S.N."/>
        </authorList>
    </citation>
    <scope>NUCLEOTIDE SEQUENCE [LARGE SCALE GENOMIC DNA]</scope>
    <source>
        <strain evidence="2">SP5</strain>
    </source>
</reference>
<organism evidence="1 2">
    <name type="scientific">Fimbriiglobus ruber</name>
    <dbReference type="NCBI Taxonomy" id="1908690"/>
    <lineage>
        <taxon>Bacteria</taxon>
        <taxon>Pseudomonadati</taxon>
        <taxon>Planctomycetota</taxon>
        <taxon>Planctomycetia</taxon>
        <taxon>Gemmatales</taxon>
        <taxon>Gemmataceae</taxon>
        <taxon>Fimbriiglobus</taxon>
    </lineage>
</organism>
<evidence type="ECO:0000313" key="1">
    <source>
        <dbReference type="EMBL" id="OWK39188.1"/>
    </source>
</evidence>
<dbReference type="InterPro" id="IPR036291">
    <property type="entry name" value="NAD(P)-bd_dom_sf"/>
</dbReference>
<dbReference type="EMBL" id="NIDE01000011">
    <property type="protein sequence ID" value="OWK39188.1"/>
    <property type="molecule type" value="Genomic_DNA"/>
</dbReference>